<accession>A0AAU7KDI3</accession>
<evidence type="ECO:0000313" key="1">
    <source>
        <dbReference type="EMBL" id="XBO69228.1"/>
    </source>
</evidence>
<dbReference type="RefSeq" id="WP_348826519.1">
    <property type="nucleotide sequence ID" value="NZ_CP098827.1"/>
</dbReference>
<dbReference type="AlphaFoldDB" id="A0AAU7KDI3"/>
<dbReference type="EMBL" id="CP098827">
    <property type="protein sequence ID" value="XBO69228.1"/>
    <property type="molecule type" value="Genomic_DNA"/>
</dbReference>
<name>A0AAU7KDI3_9GAMM</name>
<proteinExistence type="predicted"/>
<organism evidence="1">
    <name type="scientific">Halomonas sp. RT37</name>
    <dbReference type="NCBI Taxonomy" id="2950872"/>
    <lineage>
        <taxon>Bacteria</taxon>
        <taxon>Pseudomonadati</taxon>
        <taxon>Pseudomonadota</taxon>
        <taxon>Gammaproteobacteria</taxon>
        <taxon>Oceanospirillales</taxon>
        <taxon>Halomonadaceae</taxon>
        <taxon>Halomonas</taxon>
    </lineage>
</organism>
<gene>
    <name evidence="1" type="ORF">NFG58_11325</name>
</gene>
<sequence length="126" mass="14090">MGNDNELLDQFAVEAMKSLVTAEGVELLSTDTRHRTAIARTAYSIAAEMLKERELAHKEQEWSAVNVHDLVKRAKTKSFLRHFGISTVAQAMKLSLQELRRTEGVGPALIEDLQQALKPYGGLRSR</sequence>
<evidence type="ECO:0008006" key="2">
    <source>
        <dbReference type="Google" id="ProtNLM"/>
    </source>
</evidence>
<protein>
    <recommendedName>
        <fullName evidence="2">RNA polymerase alpha subunit C-terminal domain-containing protein</fullName>
    </recommendedName>
</protein>
<reference evidence="1" key="1">
    <citation type="submission" date="2022-06" db="EMBL/GenBank/DDBJ databases">
        <title>A novel DMS-producing enzyme.</title>
        <authorList>
            <person name="Zhang Y."/>
        </authorList>
    </citation>
    <scope>NUCLEOTIDE SEQUENCE</scope>
    <source>
        <strain evidence="1">RT37</strain>
    </source>
</reference>